<comment type="caution">
    <text evidence="2">The sequence shown here is derived from an EMBL/GenBank/DDBJ whole genome shotgun (WGS) entry which is preliminary data.</text>
</comment>
<sequence>MSAPRQHSPHLLPLEMVPGYTNVRQVVKWLAEFNAWSSKRALEKQKDLVLLKAFEGGDINAAWFPLPNDIMQVRLERQDLLPVPIHFAFPLVKMEDWIGWAKDMLIDNGFVEILRAARILKLVALCQTLQISSHMECLCHLVRRSTAYSTLAKGVHGTDGPEESDEEKCQCFFSLWRGECNIDFLTWMRYFQNGKGKDSPYVRVAFLMSWLIKFVLRGFLNHEIMAKCISLAIRLAEGSQVCLSLLQMFVWERFHQYCPGHVTSGKALKEYPMAKCGYTSGTTPLTYSWIGKRKVKRLVVLEVDCLLDDYDDFNFHECKSMSGMFTLPEVSFFDKMLPTMPRNQIVNFNVRDLSHLEMQFGYDQDIPPAPSSDKIDWNRAMRPYIDEATTTMWSEGAVTLRFFSTARMSTMPLLMLEYCGALLKKFEAFIQSLLEGFLMREDNGQWVPVYLAIPSMAEEEYDQGVVSYGTPNMAKKSTTTKTQPEGTILKSCPISKLTPFRASNFELVLGGFILKRHASIAITEKGVEKGKTKATIGINEEKEKVVTEEISSDSNDSSSDKSNDQDASFENENDVGDVVKKSISNKSKVDINKPTMSLVKKAVGPNEIKHSEQPSSIPSQVWACHLLDTFPNLTTRSKAKKVVVEDIFAILYVAMRQMEVTLFTEINEDFFYLCRDAIDDTESINFEVNVIRTHLSNLAKAYLKKIEFNMTKELVLKLEEGSVTAKAHLESLNQEKEHLSSNGATELCQAFMEATKAYGDELGPFLP</sequence>
<keyword evidence="3" id="KW-1185">Reference proteome</keyword>
<dbReference type="AlphaFoldDB" id="A0AAV5JVR3"/>
<dbReference type="EMBL" id="BPVZ01000043">
    <property type="protein sequence ID" value="GKV15464.1"/>
    <property type="molecule type" value="Genomic_DNA"/>
</dbReference>
<proteinExistence type="predicted"/>
<name>A0AAV5JVR3_9ROSI</name>
<dbReference type="Proteomes" id="UP001054252">
    <property type="component" value="Unassembled WGS sequence"/>
</dbReference>
<gene>
    <name evidence="2" type="ORF">SLEP1_g26253</name>
</gene>
<reference evidence="2 3" key="1">
    <citation type="journal article" date="2021" name="Commun. Biol.">
        <title>The genome of Shorea leprosula (Dipterocarpaceae) highlights the ecological relevance of drought in aseasonal tropical rainforests.</title>
        <authorList>
            <person name="Ng K.K.S."/>
            <person name="Kobayashi M.J."/>
            <person name="Fawcett J.A."/>
            <person name="Hatakeyama M."/>
            <person name="Paape T."/>
            <person name="Ng C.H."/>
            <person name="Ang C.C."/>
            <person name="Tnah L.H."/>
            <person name="Lee C.T."/>
            <person name="Nishiyama T."/>
            <person name="Sese J."/>
            <person name="O'Brien M.J."/>
            <person name="Copetti D."/>
            <person name="Mohd Noor M.I."/>
            <person name="Ong R.C."/>
            <person name="Putra M."/>
            <person name="Sireger I.Z."/>
            <person name="Indrioko S."/>
            <person name="Kosugi Y."/>
            <person name="Izuno A."/>
            <person name="Isagi Y."/>
            <person name="Lee S.L."/>
            <person name="Shimizu K.K."/>
        </authorList>
    </citation>
    <scope>NUCLEOTIDE SEQUENCE [LARGE SCALE GENOMIC DNA]</scope>
    <source>
        <strain evidence="2">214</strain>
    </source>
</reference>
<dbReference type="PANTHER" id="PTHR46033">
    <property type="entry name" value="PROTEIN MAIN-LIKE 2"/>
    <property type="match status" value="1"/>
</dbReference>
<dbReference type="GO" id="GO:0010073">
    <property type="term" value="P:meristem maintenance"/>
    <property type="evidence" value="ECO:0007669"/>
    <property type="project" value="InterPro"/>
</dbReference>
<evidence type="ECO:0000313" key="2">
    <source>
        <dbReference type="EMBL" id="GKV15464.1"/>
    </source>
</evidence>
<evidence type="ECO:0008006" key="4">
    <source>
        <dbReference type="Google" id="ProtNLM"/>
    </source>
</evidence>
<organism evidence="2 3">
    <name type="scientific">Rubroshorea leprosula</name>
    <dbReference type="NCBI Taxonomy" id="152421"/>
    <lineage>
        <taxon>Eukaryota</taxon>
        <taxon>Viridiplantae</taxon>
        <taxon>Streptophyta</taxon>
        <taxon>Embryophyta</taxon>
        <taxon>Tracheophyta</taxon>
        <taxon>Spermatophyta</taxon>
        <taxon>Magnoliopsida</taxon>
        <taxon>eudicotyledons</taxon>
        <taxon>Gunneridae</taxon>
        <taxon>Pentapetalae</taxon>
        <taxon>rosids</taxon>
        <taxon>malvids</taxon>
        <taxon>Malvales</taxon>
        <taxon>Dipterocarpaceae</taxon>
        <taxon>Rubroshorea</taxon>
    </lineage>
</organism>
<evidence type="ECO:0000256" key="1">
    <source>
        <dbReference type="SAM" id="MobiDB-lite"/>
    </source>
</evidence>
<dbReference type="InterPro" id="IPR044824">
    <property type="entry name" value="MAIN-like"/>
</dbReference>
<evidence type="ECO:0000313" key="3">
    <source>
        <dbReference type="Proteomes" id="UP001054252"/>
    </source>
</evidence>
<dbReference type="PANTHER" id="PTHR46033:SF80">
    <property type="entry name" value="PROTEIN MAIN-LIKE 2-LIKE"/>
    <property type="match status" value="1"/>
</dbReference>
<accession>A0AAV5JVR3</accession>
<protein>
    <recommendedName>
        <fullName evidence="4">Aminotransferase-like plant mobile domain-containing protein</fullName>
    </recommendedName>
</protein>
<feature type="region of interest" description="Disordered" evidence="1">
    <location>
        <begin position="545"/>
        <end position="571"/>
    </location>
</feature>